<gene>
    <name evidence="1" type="ORF">GSOID_T00026791001</name>
</gene>
<proteinExistence type="predicted"/>
<dbReference type="Proteomes" id="UP000011014">
    <property type="component" value="Unassembled WGS sequence"/>
</dbReference>
<evidence type="ECO:0000313" key="1">
    <source>
        <dbReference type="EMBL" id="CBY43042.1"/>
    </source>
</evidence>
<organism evidence="1">
    <name type="scientific">Oikopleura dioica</name>
    <name type="common">Tunicate</name>
    <dbReference type="NCBI Taxonomy" id="34765"/>
    <lineage>
        <taxon>Eukaryota</taxon>
        <taxon>Metazoa</taxon>
        <taxon>Chordata</taxon>
        <taxon>Tunicata</taxon>
        <taxon>Appendicularia</taxon>
        <taxon>Copelata</taxon>
        <taxon>Oikopleuridae</taxon>
        <taxon>Oikopleura</taxon>
    </lineage>
</organism>
<reference evidence="1" key="1">
    <citation type="journal article" date="2010" name="Science">
        <title>Plasticity of animal genome architecture unmasked by rapid evolution of a pelagic tunicate.</title>
        <authorList>
            <person name="Denoeud F."/>
            <person name="Henriet S."/>
            <person name="Mungpakdee S."/>
            <person name="Aury J.M."/>
            <person name="Da Silva C."/>
            <person name="Brinkmann H."/>
            <person name="Mikhaleva J."/>
            <person name="Olsen L.C."/>
            <person name="Jubin C."/>
            <person name="Canestro C."/>
            <person name="Bouquet J.M."/>
            <person name="Danks G."/>
            <person name="Poulain J."/>
            <person name="Campsteijn C."/>
            <person name="Adamski M."/>
            <person name="Cross I."/>
            <person name="Yadetie F."/>
            <person name="Muffato M."/>
            <person name="Louis A."/>
            <person name="Butcher S."/>
            <person name="Tsagkogeorga G."/>
            <person name="Konrad A."/>
            <person name="Singh S."/>
            <person name="Jensen M.F."/>
            <person name="Cong E.H."/>
            <person name="Eikeseth-Otteraa H."/>
            <person name="Noel B."/>
            <person name="Anthouard V."/>
            <person name="Porcel B.M."/>
            <person name="Kachouri-Lafond R."/>
            <person name="Nishino A."/>
            <person name="Ugolini M."/>
            <person name="Chourrout P."/>
            <person name="Nishida H."/>
            <person name="Aasland R."/>
            <person name="Huzurbazar S."/>
            <person name="Westhof E."/>
            <person name="Delsuc F."/>
            <person name="Lehrach H."/>
            <person name="Reinhardt R."/>
            <person name="Weissenbach J."/>
            <person name="Roy S.W."/>
            <person name="Artiguenave F."/>
            <person name="Postlethwait J.H."/>
            <person name="Manak J.R."/>
            <person name="Thompson E.M."/>
            <person name="Jaillon O."/>
            <person name="Du Pasquier L."/>
            <person name="Boudinot P."/>
            <person name="Liberles D.A."/>
            <person name="Volff J.N."/>
            <person name="Philippe H."/>
            <person name="Lenhard B."/>
            <person name="Roest Crollius H."/>
            <person name="Wincker P."/>
            <person name="Chourrout D."/>
        </authorList>
    </citation>
    <scope>NUCLEOTIDE SEQUENCE [LARGE SCALE GENOMIC DNA]</scope>
</reference>
<name>E4Z5R4_OIKDI</name>
<accession>E4Z5R4</accession>
<sequence length="40" mass="4314">MNDELSGYLDDCFCQISELDNVTSSDTTKRTPSANANSGI</sequence>
<protein>
    <submittedName>
        <fullName evidence="1">Uncharacterized protein</fullName>
    </submittedName>
</protein>
<dbReference type="EMBL" id="FN657769">
    <property type="protein sequence ID" value="CBY43042.1"/>
    <property type="molecule type" value="Genomic_DNA"/>
</dbReference>
<dbReference type="AlphaFoldDB" id="E4Z5R4"/>